<keyword evidence="3" id="KW-1185">Reference proteome</keyword>
<organism evidence="2 3">
    <name type="scientific">Sphingobacterium humi</name>
    <dbReference type="NCBI Taxonomy" id="1796905"/>
    <lineage>
        <taxon>Bacteria</taxon>
        <taxon>Pseudomonadati</taxon>
        <taxon>Bacteroidota</taxon>
        <taxon>Sphingobacteriia</taxon>
        <taxon>Sphingobacteriales</taxon>
        <taxon>Sphingobacteriaceae</taxon>
        <taxon>Sphingobacterium</taxon>
    </lineage>
</organism>
<accession>A0A6N8L834</accession>
<reference evidence="2 3" key="1">
    <citation type="submission" date="2019-12" db="EMBL/GenBank/DDBJ databases">
        <authorList>
            <person name="Dong K."/>
        </authorList>
    </citation>
    <scope>NUCLEOTIDE SEQUENCE [LARGE SCALE GENOMIC DNA]</scope>
    <source>
        <strain evidence="2 3">JCM 31225</strain>
    </source>
</reference>
<evidence type="ECO:0000313" key="3">
    <source>
        <dbReference type="Proteomes" id="UP000435036"/>
    </source>
</evidence>
<protein>
    <recommendedName>
        <fullName evidence="4">Neutral/alkaline non-lysosomal ceramidase N-terminal domain-containing protein</fullName>
    </recommendedName>
</protein>
<evidence type="ECO:0008006" key="4">
    <source>
        <dbReference type="Google" id="ProtNLM"/>
    </source>
</evidence>
<sequence>MKRIICTFLIAFLLISSHANGQSGQGSASFKAGAATSTITPKIGYSINGNMQDVTVRNVHDDIHARAIVLDDGHTQLGFVVLDLCMVYRETLDKAKKRASEFTGIPVENMMMSATHTHSAGTACGVFQSDPTPEYQEFLVERAADALIRAYENRVPAKIAWGVGKEDSEVFNRRWYLKPGTPMPNPFGGQDKVKMNPGLGNPNKVKPAGPTDTEVPTMMVQTLDGKPIALLANYSLHYVGGTGPGEISADYYGRFADHIGELLQAKKEPGSPYFVGVMSNGTSGDINNINWPSDKMESFGPYEKMNTVAKKVANASYAAIKDAPTQNWVSLAAKQTELTLGVRKPNAAEIKRAEQIVAKAEGPTMKSLEEIYARETLLMKDYPDNVNILLQVFRIGDLAITAIPAEVFVEIGLELKAKSPFKPTFNIELANGYNGYLPTPAQHRLGGYETWRARSSYLEENASDKILKSLFDLLAKHKAQQNNATAKN</sequence>
<dbReference type="AlphaFoldDB" id="A0A6N8L834"/>
<gene>
    <name evidence="2" type="ORF">GQF63_17965</name>
</gene>
<dbReference type="Proteomes" id="UP000435036">
    <property type="component" value="Unassembled WGS sequence"/>
</dbReference>
<keyword evidence="1" id="KW-0732">Signal</keyword>
<dbReference type="EMBL" id="WSQA01000017">
    <property type="protein sequence ID" value="MVZ63912.1"/>
    <property type="molecule type" value="Genomic_DNA"/>
</dbReference>
<comment type="caution">
    <text evidence="2">The sequence shown here is derived from an EMBL/GenBank/DDBJ whole genome shotgun (WGS) entry which is preliminary data.</text>
</comment>
<feature type="chain" id="PRO_5026942182" description="Neutral/alkaline non-lysosomal ceramidase N-terminal domain-containing protein" evidence="1">
    <location>
        <begin position="22"/>
        <end position="488"/>
    </location>
</feature>
<evidence type="ECO:0000313" key="2">
    <source>
        <dbReference type="EMBL" id="MVZ63912.1"/>
    </source>
</evidence>
<proteinExistence type="predicted"/>
<feature type="signal peptide" evidence="1">
    <location>
        <begin position="1"/>
        <end position="21"/>
    </location>
</feature>
<name>A0A6N8L834_9SPHI</name>
<dbReference type="RefSeq" id="WP_160370630.1">
    <property type="nucleotide sequence ID" value="NZ_WSQA01000017.1"/>
</dbReference>
<dbReference type="OrthoDB" id="917785at2"/>
<evidence type="ECO:0000256" key="1">
    <source>
        <dbReference type="SAM" id="SignalP"/>
    </source>
</evidence>